<evidence type="ECO:0000313" key="2">
    <source>
        <dbReference type="Proteomes" id="UP000403266"/>
    </source>
</evidence>
<dbReference type="OrthoDB" id="7994792at2"/>
<sequence length="378" mass="41590">MVSSAASQDIHPRSFSGWPLSVAVELDAACPSFLSFVFCAAALKRQAIFSALAALTRECPETLATRLRSLAPADDQIHQTSEQIARALMAARAREIVQAVFGDVPDGFLGVLNRIGDEPLRKPDLYFTLFEIFSDPQHRVRRNALRQRSGSITATHIEVISRLDPILVHQKVLDRLYGASQADDANATLALVRATFSSATDEAIRQSIENLGQRTDLGALFSRWLEKVDRPPVHLPIPEDDPDLAVMISGEAMASLGRRFRNCAASRTLHLAQGTQVLLEWRHSPGLIAQCHRLTNGLWVLTEVYAKSNGRVNPVAASTLRKKLETLGIPALCSEEAHPRTKGIMNLQGHWGGNGNRLRLREIEHELDQAIAETVDVA</sequence>
<comment type="caution">
    <text evidence="1">The sequence shown here is derived from an EMBL/GenBank/DDBJ whole genome shotgun (WGS) entry which is preliminary data.</text>
</comment>
<accession>A0A5N7MUY5</accession>
<dbReference type="Proteomes" id="UP000403266">
    <property type="component" value="Unassembled WGS sequence"/>
</dbReference>
<name>A0A5N7MUY5_9HYPH</name>
<protein>
    <submittedName>
        <fullName evidence="1">Uncharacterized protein</fullName>
    </submittedName>
</protein>
<proteinExistence type="predicted"/>
<dbReference type="RefSeq" id="WP_152717130.1">
    <property type="nucleotide sequence ID" value="NZ_VOSJ01000367.1"/>
</dbReference>
<organism evidence="1 2">
    <name type="scientific">Microvirga tunisiensis</name>
    <dbReference type="NCBI Taxonomy" id="2108360"/>
    <lineage>
        <taxon>Bacteria</taxon>
        <taxon>Pseudomonadati</taxon>
        <taxon>Pseudomonadota</taxon>
        <taxon>Alphaproteobacteria</taxon>
        <taxon>Hyphomicrobiales</taxon>
        <taxon>Methylobacteriaceae</taxon>
        <taxon>Microvirga</taxon>
    </lineage>
</organism>
<dbReference type="AlphaFoldDB" id="A0A5N7MUY5"/>
<keyword evidence="2" id="KW-1185">Reference proteome</keyword>
<dbReference type="EMBL" id="VOSK01000338">
    <property type="protein sequence ID" value="MPR30279.1"/>
    <property type="molecule type" value="Genomic_DNA"/>
</dbReference>
<gene>
    <name evidence="1" type="ORF">FS320_35885</name>
</gene>
<reference evidence="1 2" key="1">
    <citation type="journal article" date="2019" name="Syst. Appl. Microbiol.">
        <title>Microvirga tunisiensis sp. nov., a root nodule symbiotic bacterium isolated from Lupinus micranthus and L. luteus grown in Northern Tunisia.</title>
        <authorList>
            <person name="Msaddak A."/>
            <person name="Rejili M."/>
            <person name="Duran D."/>
            <person name="Mars M."/>
            <person name="Palacios J.M."/>
            <person name="Ruiz-Argueso T."/>
            <person name="Rey L."/>
            <person name="Imperial J."/>
        </authorList>
    </citation>
    <scope>NUCLEOTIDE SEQUENCE [LARGE SCALE GENOMIC DNA]</scope>
    <source>
        <strain evidence="1 2">Lmie10</strain>
    </source>
</reference>
<evidence type="ECO:0000313" key="1">
    <source>
        <dbReference type="EMBL" id="MPR30279.1"/>
    </source>
</evidence>